<dbReference type="AlphaFoldDB" id="D7CT55"/>
<comment type="cofactor">
    <cofactor evidence="1">
        <name>Mo-bis(molybdopterin guanine dinucleotide)</name>
        <dbReference type="ChEBI" id="CHEBI:60539"/>
    </cofactor>
</comment>
<evidence type="ECO:0000256" key="7">
    <source>
        <dbReference type="ARBA" id="ARBA00023014"/>
    </source>
</evidence>
<accession>D7CT55</accession>
<dbReference type="eggNOG" id="COG0243">
    <property type="taxonomic scope" value="Bacteria"/>
</dbReference>
<dbReference type="KEGG" id="tra:Trad_2409"/>
<evidence type="ECO:0000256" key="1">
    <source>
        <dbReference type="ARBA" id="ARBA00001942"/>
    </source>
</evidence>
<keyword evidence="7" id="KW-0411">Iron-sulfur</keyword>
<dbReference type="OrthoDB" id="9803192at2"/>
<evidence type="ECO:0000256" key="2">
    <source>
        <dbReference type="ARBA" id="ARBA00010312"/>
    </source>
</evidence>
<dbReference type="PROSITE" id="PS00490">
    <property type="entry name" value="MOLYBDOPTERIN_PROK_2"/>
    <property type="match status" value="1"/>
</dbReference>
<evidence type="ECO:0000313" key="9">
    <source>
        <dbReference type="EMBL" id="ADI15518.1"/>
    </source>
</evidence>
<dbReference type="InterPro" id="IPR006655">
    <property type="entry name" value="Mopterin_OxRdtase_prok_CS"/>
</dbReference>
<dbReference type="SUPFAM" id="SSF53706">
    <property type="entry name" value="Formate dehydrogenase/DMSO reductase, domains 1-3"/>
    <property type="match status" value="1"/>
</dbReference>
<dbReference type="STRING" id="649638.Trad_2409"/>
<sequence length="672" mass="73018">MPILRSVCPLDCPDACSLHITVEDGVMTQLAGDPEHPVTQGFACVKTRHYPARQNHPERLRVPLKRVGRKGEGRFRRVSWDEALDDIAARTQEVVRAYGAESVLPYNYAGTMGLCERDQPLAFFRAIGASELEQTICATTGGAAWEMNYGPGKLAPELGDVEHARLILLWGINSLRSNSHLTPFLKRARARGARVIHIDPYRNETSRFADEHLQLTPGTDAALALALGGVILEEGLEDAAYLSAHAKGLGAYRAACAAWPPERAAAFCGLGPGGAARVRELARAFAAAGAAFIRVGYGMTRNEGGGNALRAVTLLPALTGAWRHRGGGAMLSTSGSFGLNTSRLGGQHLLRRGVRRVNMNRLASALELTENPIKALFVFNANPAAVAPDSSRVRAGLAREDLFTVVLEHFQTDTADYADYLLPATTFLEHPDLYTSYGHHYLGWAEPVVAPLGECKPNTWVFRELASRLGLADETLFWGAEEVARALLDSEHPHLRGITFERLQRERSVKLALPQPYRPYAAGSSFADRKIRFAPAPEQLEFEERLSERFPLRLISPPGSHLLNTTMGNIPALLKAAGGEPQVVINPRDAARLGVRHGERHRVVSAHGSILRKVVVSDDAKEGVLVALGQWWPKLAPDGRSLNDLTGERLTDLGGGSTFGNVPVQVEPVEAP</sequence>
<keyword evidence="5" id="KW-0560">Oxidoreductase</keyword>
<keyword evidence="4" id="KW-0479">Metal-binding</keyword>
<dbReference type="InterPro" id="IPR006657">
    <property type="entry name" value="MoPterin_dinucl-bd_dom"/>
</dbReference>
<dbReference type="EMBL" id="CP002049">
    <property type="protein sequence ID" value="ADI15518.1"/>
    <property type="molecule type" value="Genomic_DNA"/>
</dbReference>
<evidence type="ECO:0000256" key="6">
    <source>
        <dbReference type="ARBA" id="ARBA00023004"/>
    </source>
</evidence>
<dbReference type="Gene3D" id="2.40.40.20">
    <property type="match status" value="1"/>
</dbReference>
<dbReference type="Pfam" id="PF00384">
    <property type="entry name" value="Molybdopterin"/>
    <property type="match status" value="1"/>
</dbReference>
<dbReference type="HOGENOM" id="CLU_000422_13_3_0"/>
<comment type="similarity">
    <text evidence="2">Belongs to the prokaryotic molybdopterin-containing oxidoreductase family.</text>
</comment>
<dbReference type="GO" id="GO:0051536">
    <property type="term" value="F:iron-sulfur cluster binding"/>
    <property type="evidence" value="ECO:0007669"/>
    <property type="project" value="UniProtKB-KW"/>
</dbReference>
<dbReference type="GO" id="GO:0046872">
    <property type="term" value="F:metal ion binding"/>
    <property type="evidence" value="ECO:0007669"/>
    <property type="project" value="UniProtKB-KW"/>
</dbReference>
<name>D7CT55_TRURR</name>
<evidence type="ECO:0000256" key="3">
    <source>
        <dbReference type="ARBA" id="ARBA00022505"/>
    </source>
</evidence>
<dbReference type="Pfam" id="PF01568">
    <property type="entry name" value="Molydop_binding"/>
    <property type="match status" value="1"/>
</dbReference>
<dbReference type="GO" id="GO:0043546">
    <property type="term" value="F:molybdopterin cofactor binding"/>
    <property type="evidence" value="ECO:0007669"/>
    <property type="project" value="InterPro"/>
</dbReference>
<evidence type="ECO:0000313" key="10">
    <source>
        <dbReference type="Proteomes" id="UP000000379"/>
    </source>
</evidence>
<dbReference type="SUPFAM" id="SSF50692">
    <property type="entry name" value="ADC-like"/>
    <property type="match status" value="1"/>
</dbReference>
<dbReference type="PANTHER" id="PTHR43742:SF6">
    <property type="entry name" value="OXIDOREDUCTASE YYAE-RELATED"/>
    <property type="match status" value="1"/>
</dbReference>
<gene>
    <name evidence="9" type="ordered locus">Trad_2409</name>
</gene>
<dbReference type="Gene3D" id="3.40.50.740">
    <property type="match status" value="1"/>
</dbReference>
<protein>
    <submittedName>
        <fullName evidence="9">Molybdopterin oxidoreductase</fullName>
    </submittedName>
</protein>
<evidence type="ECO:0000256" key="5">
    <source>
        <dbReference type="ARBA" id="ARBA00023002"/>
    </source>
</evidence>
<dbReference type="InterPro" id="IPR050612">
    <property type="entry name" value="Prok_Mopterin_Oxidored"/>
</dbReference>
<keyword evidence="3" id="KW-0500">Molybdenum</keyword>
<dbReference type="InterPro" id="IPR006656">
    <property type="entry name" value="Mopterin_OxRdtase"/>
</dbReference>
<dbReference type="SMART" id="SM00926">
    <property type="entry name" value="Molybdop_Fe4S4"/>
    <property type="match status" value="1"/>
</dbReference>
<dbReference type="PROSITE" id="PS51669">
    <property type="entry name" value="4FE4S_MOW_BIS_MGD"/>
    <property type="match status" value="1"/>
</dbReference>
<feature type="domain" description="4Fe-4S Mo/W bis-MGD-type" evidence="8">
    <location>
        <begin position="1"/>
        <end position="58"/>
    </location>
</feature>
<dbReference type="InterPro" id="IPR006963">
    <property type="entry name" value="Mopterin_OxRdtase_4Fe-4S_dom"/>
</dbReference>
<dbReference type="PANTHER" id="PTHR43742">
    <property type="entry name" value="TRIMETHYLAMINE-N-OXIDE REDUCTASE"/>
    <property type="match status" value="1"/>
</dbReference>
<evidence type="ECO:0000259" key="8">
    <source>
        <dbReference type="PROSITE" id="PS51669"/>
    </source>
</evidence>
<keyword evidence="6" id="KW-0408">Iron</keyword>
<reference evidence="9 10" key="2">
    <citation type="journal article" date="2011" name="Stand. Genomic Sci.">
        <title>Complete genome sequence of Truepera radiovictrix type strain (RQ-24).</title>
        <authorList>
            <person name="Ivanova N."/>
            <person name="Rohde C."/>
            <person name="Munk C."/>
            <person name="Nolan M."/>
            <person name="Lucas S."/>
            <person name="Del Rio T.G."/>
            <person name="Tice H."/>
            <person name="Deshpande S."/>
            <person name="Cheng J.F."/>
            <person name="Tapia R."/>
            <person name="Han C."/>
            <person name="Goodwin L."/>
            <person name="Pitluck S."/>
            <person name="Liolios K."/>
            <person name="Mavromatis K."/>
            <person name="Mikhailova N."/>
            <person name="Pati A."/>
            <person name="Chen A."/>
            <person name="Palaniappan K."/>
            <person name="Land M."/>
            <person name="Hauser L."/>
            <person name="Chang Y.J."/>
            <person name="Jeffries C.D."/>
            <person name="Brambilla E."/>
            <person name="Rohde M."/>
            <person name="Goker M."/>
            <person name="Tindall B.J."/>
            <person name="Woyke T."/>
            <person name="Bristow J."/>
            <person name="Eisen J.A."/>
            <person name="Markowitz V."/>
            <person name="Hugenholtz P."/>
            <person name="Kyrpides N.C."/>
            <person name="Klenk H.P."/>
            <person name="Lapidus A."/>
        </authorList>
    </citation>
    <scope>NUCLEOTIDE SEQUENCE [LARGE SCALE GENOMIC DNA]</scope>
    <source>
        <strain evidence="10">DSM 17093 / CIP 108686 / LMG 22925 / RQ-24</strain>
    </source>
</reference>
<dbReference type="Pfam" id="PF04879">
    <property type="entry name" value="Molybdop_Fe4S4"/>
    <property type="match status" value="1"/>
</dbReference>
<dbReference type="GO" id="GO:0016491">
    <property type="term" value="F:oxidoreductase activity"/>
    <property type="evidence" value="ECO:0007669"/>
    <property type="project" value="UniProtKB-KW"/>
</dbReference>
<dbReference type="Gene3D" id="2.20.25.90">
    <property type="entry name" value="ADC-like domains"/>
    <property type="match status" value="1"/>
</dbReference>
<dbReference type="InterPro" id="IPR009010">
    <property type="entry name" value="Asp_de-COase-like_dom_sf"/>
</dbReference>
<dbReference type="Proteomes" id="UP000000379">
    <property type="component" value="Chromosome"/>
</dbReference>
<dbReference type="Gene3D" id="3.30.2070.10">
    <property type="entry name" value="Formate dehydrogenase/DMSO reductase"/>
    <property type="match status" value="1"/>
</dbReference>
<proteinExistence type="inferred from homology"/>
<evidence type="ECO:0000256" key="4">
    <source>
        <dbReference type="ARBA" id="ARBA00022723"/>
    </source>
</evidence>
<reference evidence="10" key="1">
    <citation type="submission" date="2010-05" db="EMBL/GenBank/DDBJ databases">
        <title>The complete genome of Truepera radiovictris DSM 17093.</title>
        <authorList>
            <consortium name="US DOE Joint Genome Institute (JGI-PGF)"/>
            <person name="Lucas S."/>
            <person name="Copeland A."/>
            <person name="Lapidus A."/>
            <person name="Glavina del Rio T."/>
            <person name="Dalin E."/>
            <person name="Tice H."/>
            <person name="Bruce D."/>
            <person name="Goodwin L."/>
            <person name="Pitluck S."/>
            <person name="Kyrpides N."/>
            <person name="Mavromatis K."/>
            <person name="Ovchinnikova G."/>
            <person name="Munk A.C."/>
            <person name="Detter J.C."/>
            <person name="Han C."/>
            <person name="Tapia R."/>
            <person name="Land M."/>
            <person name="Hauser L."/>
            <person name="Markowitz V."/>
            <person name="Cheng J.-F."/>
            <person name="Hugenholtz P."/>
            <person name="Woyke T."/>
            <person name="Wu D."/>
            <person name="Tindall B."/>
            <person name="Pomrenke H.G."/>
            <person name="Brambilla E."/>
            <person name="Klenk H.-P."/>
            <person name="Eisen J.A."/>
        </authorList>
    </citation>
    <scope>NUCLEOTIDE SEQUENCE [LARGE SCALE GENOMIC DNA]</scope>
    <source>
        <strain evidence="10">DSM 17093 / CIP 108686 / LMG 22925 / RQ-24</strain>
    </source>
</reference>
<keyword evidence="10" id="KW-1185">Reference proteome</keyword>
<organism evidence="9 10">
    <name type="scientific">Truepera radiovictrix (strain DSM 17093 / CIP 108686 / LMG 22925 / RQ-24)</name>
    <dbReference type="NCBI Taxonomy" id="649638"/>
    <lineage>
        <taxon>Bacteria</taxon>
        <taxon>Thermotogati</taxon>
        <taxon>Deinococcota</taxon>
        <taxon>Deinococci</taxon>
        <taxon>Trueperales</taxon>
        <taxon>Trueperaceae</taxon>
        <taxon>Truepera</taxon>
    </lineage>
</organism>
<dbReference type="RefSeq" id="WP_013178881.1">
    <property type="nucleotide sequence ID" value="NC_014221.1"/>
</dbReference>
<dbReference type="Gene3D" id="3.40.228.10">
    <property type="entry name" value="Dimethylsulfoxide Reductase, domain 2"/>
    <property type="match status" value="1"/>
</dbReference>
<dbReference type="CDD" id="cd02766">
    <property type="entry name" value="MopB_3"/>
    <property type="match status" value="1"/>
</dbReference>